<keyword evidence="5" id="KW-0807">Transducer</keyword>
<feature type="transmembrane region" description="Helical" evidence="6">
    <location>
        <begin position="27"/>
        <end position="51"/>
    </location>
</feature>
<dbReference type="AlphaFoldDB" id="A0A8B7ZJN5"/>
<keyword evidence="3 6" id="KW-1133">Transmembrane helix</keyword>
<evidence type="ECO:0000313" key="8">
    <source>
        <dbReference type="Proteomes" id="UP000694845"/>
    </source>
</evidence>
<feature type="transmembrane region" description="Helical" evidence="6">
    <location>
        <begin position="290"/>
        <end position="309"/>
    </location>
</feature>
<keyword evidence="8" id="KW-1185">Reference proteome</keyword>
<reference evidence="9" key="1">
    <citation type="submission" date="2025-08" db="UniProtKB">
        <authorList>
            <consortium name="RefSeq"/>
        </authorList>
    </citation>
    <scope>IDENTIFICATION</scope>
</reference>
<feature type="transmembrane region" description="Helical" evidence="6">
    <location>
        <begin position="252"/>
        <end position="275"/>
    </location>
</feature>
<dbReference type="Pfam" id="PF00001">
    <property type="entry name" value="7tm_1"/>
    <property type="match status" value="1"/>
</dbReference>
<proteinExistence type="inferred from homology"/>
<evidence type="ECO:0000256" key="6">
    <source>
        <dbReference type="SAM" id="Phobius"/>
    </source>
</evidence>
<dbReference type="GO" id="GO:0004930">
    <property type="term" value="F:G protein-coupled receptor activity"/>
    <property type="evidence" value="ECO:0007669"/>
    <property type="project" value="UniProtKB-KW"/>
</dbReference>
<evidence type="ECO:0000313" key="9">
    <source>
        <dbReference type="RefSeq" id="XP_022103506.1"/>
    </source>
</evidence>
<dbReference type="Proteomes" id="UP000694845">
    <property type="component" value="Unplaced"/>
</dbReference>
<accession>A0A8B7ZJN5</accession>
<feature type="transmembrane region" description="Helical" evidence="6">
    <location>
        <begin position="63"/>
        <end position="82"/>
    </location>
</feature>
<evidence type="ECO:0000256" key="3">
    <source>
        <dbReference type="ARBA" id="ARBA00022989"/>
    </source>
</evidence>
<dbReference type="PRINTS" id="PR00237">
    <property type="entry name" value="GPCRRHODOPSN"/>
</dbReference>
<protein>
    <submittedName>
        <fullName evidence="9">Adenosine receptor A2b-like</fullName>
    </submittedName>
</protein>
<sequence>MDPNNVTNPTCSSSIWLTNALLPELEYVFFCVQVALSIIGILGNSLVCITIAKATFMHNVTNFLIAHLAVADILVCVTIIIFQERYMYMYVCSPDLDNNTAMNEILCKFFHGKRIIWAACNISIFSMVGVTVERYVGIVHPLKYPRLFTQAKVGLMIAVIWTISLSLKIPYLVVSSYDSSTHQCFKEGLSNTNTTVASFTSILEFVLPAVILLGCYRKILISLQRAARNQQQDNNHAPANELLVARRRVIKMLLVVAMIYILIWLPIYCLFWISISSKDLSFEVYHASKAIKPTVAVFNSVVNPFVYAFKYKEFQRGVRYHVFPSMCRSRKVTAAVITVMKD</sequence>
<evidence type="ECO:0000259" key="7">
    <source>
        <dbReference type="PROSITE" id="PS50262"/>
    </source>
</evidence>
<feature type="domain" description="G-protein coupled receptors family 1 profile" evidence="7">
    <location>
        <begin position="43"/>
        <end position="307"/>
    </location>
</feature>
<feature type="transmembrane region" description="Helical" evidence="6">
    <location>
        <begin position="153"/>
        <end position="174"/>
    </location>
</feature>
<dbReference type="Gene3D" id="1.20.1070.10">
    <property type="entry name" value="Rhodopsin 7-helix transmembrane proteins"/>
    <property type="match status" value="1"/>
</dbReference>
<dbReference type="KEGG" id="aplc:110986163"/>
<name>A0A8B7ZJN5_ACAPL</name>
<dbReference type="CDD" id="cd00637">
    <property type="entry name" value="7tm_classA_rhodopsin-like"/>
    <property type="match status" value="1"/>
</dbReference>
<keyword evidence="5" id="KW-0675">Receptor</keyword>
<evidence type="ECO:0000256" key="1">
    <source>
        <dbReference type="ARBA" id="ARBA00004370"/>
    </source>
</evidence>
<gene>
    <name evidence="9" type="primary">LOC110986163</name>
</gene>
<dbReference type="GeneID" id="110986163"/>
<keyword evidence="4 6" id="KW-0472">Membrane</keyword>
<dbReference type="InterPro" id="IPR000276">
    <property type="entry name" value="GPCR_Rhodpsn"/>
</dbReference>
<evidence type="ECO:0000256" key="2">
    <source>
        <dbReference type="ARBA" id="ARBA00022692"/>
    </source>
</evidence>
<keyword evidence="5" id="KW-0297">G-protein coupled receptor</keyword>
<comment type="subcellular location">
    <subcellularLocation>
        <location evidence="1">Membrane</location>
    </subcellularLocation>
</comment>
<dbReference type="PROSITE" id="PS50262">
    <property type="entry name" value="G_PROTEIN_RECEP_F1_2"/>
    <property type="match status" value="1"/>
</dbReference>
<dbReference type="GO" id="GO:0016020">
    <property type="term" value="C:membrane"/>
    <property type="evidence" value="ECO:0007669"/>
    <property type="project" value="UniProtKB-SubCell"/>
</dbReference>
<dbReference type="OMA" id="FMHNVTN"/>
<organism evidence="8 9">
    <name type="scientific">Acanthaster planci</name>
    <name type="common">Crown-of-thorns starfish</name>
    <dbReference type="NCBI Taxonomy" id="133434"/>
    <lineage>
        <taxon>Eukaryota</taxon>
        <taxon>Metazoa</taxon>
        <taxon>Echinodermata</taxon>
        <taxon>Eleutherozoa</taxon>
        <taxon>Asterozoa</taxon>
        <taxon>Asteroidea</taxon>
        <taxon>Valvatacea</taxon>
        <taxon>Valvatida</taxon>
        <taxon>Acanthasteridae</taxon>
        <taxon>Acanthaster</taxon>
    </lineage>
</organism>
<dbReference type="PANTHER" id="PTHR45698">
    <property type="entry name" value="TRACE AMINE-ASSOCIATED RECEPTOR 19N-RELATED"/>
    <property type="match status" value="1"/>
</dbReference>
<comment type="similarity">
    <text evidence="5">Belongs to the G-protein coupled receptor 1 family.</text>
</comment>
<evidence type="ECO:0000256" key="5">
    <source>
        <dbReference type="RuleBase" id="RU000688"/>
    </source>
</evidence>
<dbReference type="InterPro" id="IPR017452">
    <property type="entry name" value="GPCR_Rhodpsn_7TM"/>
</dbReference>
<evidence type="ECO:0000256" key="4">
    <source>
        <dbReference type="ARBA" id="ARBA00023136"/>
    </source>
</evidence>
<feature type="transmembrane region" description="Helical" evidence="6">
    <location>
        <begin position="194"/>
        <end position="216"/>
    </location>
</feature>
<dbReference type="PANTHER" id="PTHR45698:SF1">
    <property type="entry name" value="TRACE AMINE-ASSOCIATED RECEPTOR 13C-LIKE"/>
    <property type="match status" value="1"/>
</dbReference>
<dbReference type="OrthoDB" id="10044919at2759"/>
<dbReference type="RefSeq" id="XP_022103506.1">
    <property type="nucleotide sequence ID" value="XM_022247814.1"/>
</dbReference>
<keyword evidence="2 5" id="KW-0812">Transmembrane</keyword>
<feature type="transmembrane region" description="Helical" evidence="6">
    <location>
        <begin position="115"/>
        <end position="132"/>
    </location>
</feature>
<dbReference type="SUPFAM" id="SSF81321">
    <property type="entry name" value="Family A G protein-coupled receptor-like"/>
    <property type="match status" value="1"/>
</dbReference>
<dbReference type="PROSITE" id="PS00237">
    <property type="entry name" value="G_PROTEIN_RECEP_F1_1"/>
    <property type="match status" value="1"/>
</dbReference>